<proteinExistence type="predicted"/>
<gene>
    <name evidence="1" type="ORF">NDU88_007881</name>
</gene>
<evidence type="ECO:0000313" key="1">
    <source>
        <dbReference type="EMBL" id="KAJ1155146.1"/>
    </source>
</evidence>
<dbReference type="AlphaFoldDB" id="A0AAV7RRK2"/>
<evidence type="ECO:0000313" key="2">
    <source>
        <dbReference type="Proteomes" id="UP001066276"/>
    </source>
</evidence>
<protein>
    <submittedName>
        <fullName evidence="1">Uncharacterized protein</fullName>
    </submittedName>
</protein>
<dbReference type="Proteomes" id="UP001066276">
    <property type="component" value="Chromosome 5"/>
</dbReference>
<reference evidence="1" key="1">
    <citation type="journal article" date="2022" name="bioRxiv">
        <title>Sequencing and chromosome-scale assembly of the giantPleurodeles waltlgenome.</title>
        <authorList>
            <person name="Brown T."/>
            <person name="Elewa A."/>
            <person name="Iarovenko S."/>
            <person name="Subramanian E."/>
            <person name="Araus A.J."/>
            <person name="Petzold A."/>
            <person name="Susuki M."/>
            <person name="Suzuki K.-i.T."/>
            <person name="Hayashi T."/>
            <person name="Toyoda A."/>
            <person name="Oliveira C."/>
            <person name="Osipova E."/>
            <person name="Leigh N.D."/>
            <person name="Simon A."/>
            <person name="Yun M.H."/>
        </authorList>
    </citation>
    <scope>NUCLEOTIDE SEQUENCE</scope>
    <source>
        <strain evidence="1">20211129_DDA</strain>
        <tissue evidence="1">Liver</tissue>
    </source>
</reference>
<comment type="caution">
    <text evidence="1">The sequence shown here is derived from an EMBL/GenBank/DDBJ whole genome shotgun (WGS) entry which is preliminary data.</text>
</comment>
<sequence length="78" mass="8880">MAAIVRIWDRVSFNPALVFTLRTSACEEYQVLFLTGANLSWTPGVPENKGVEWKELPVLNRSECEKTDSFHHKKKMGA</sequence>
<organism evidence="1 2">
    <name type="scientific">Pleurodeles waltl</name>
    <name type="common">Iberian ribbed newt</name>
    <dbReference type="NCBI Taxonomy" id="8319"/>
    <lineage>
        <taxon>Eukaryota</taxon>
        <taxon>Metazoa</taxon>
        <taxon>Chordata</taxon>
        <taxon>Craniata</taxon>
        <taxon>Vertebrata</taxon>
        <taxon>Euteleostomi</taxon>
        <taxon>Amphibia</taxon>
        <taxon>Batrachia</taxon>
        <taxon>Caudata</taxon>
        <taxon>Salamandroidea</taxon>
        <taxon>Salamandridae</taxon>
        <taxon>Pleurodelinae</taxon>
        <taxon>Pleurodeles</taxon>
    </lineage>
</organism>
<accession>A0AAV7RRK2</accession>
<keyword evidence="2" id="KW-1185">Reference proteome</keyword>
<dbReference type="EMBL" id="JANPWB010000009">
    <property type="protein sequence ID" value="KAJ1155146.1"/>
    <property type="molecule type" value="Genomic_DNA"/>
</dbReference>
<name>A0AAV7RRK2_PLEWA</name>